<keyword evidence="2" id="KW-1185">Reference proteome</keyword>
<name>A0A9W9X9J8_9EURO</name>
<gene>
    <name evidence="1" type="ORF">N7530_000861</name>
</gene>
<reference evidence="1" key="1">
    <citation type="submission" date="2022-12" db="EMBL/GenBank/DDBJ databases">
        <authorList>
            <person name="Petersen C."/>
        </authorList>
    </citation>
    <scope>NUCLEOTIDE SEQUENCE</scope>
    <source>
        <strain evidence="1">IBT 17660</strain>
    </source>
</reference>
<proteinExistence type="predicted"/>
<dbReference type="OrthoDB" id="10324403at2759"/>
<comment type="caution">
    <text evidence="1">The sequence shown here is derived from an EMBL/GenBank/DDBJ whole genome shotgun (WGS) entry which is preliminary data.</text>
</comment>
<evidence type="ECO:0000313" key="2">
    <source>
        <dbReference type="Proteomes" id="UP001147760"/>
    </source>
</evidence>
<accession>A0A9W9X9J8</accession>
<dbReference type="Proteomes" id="UP001147760">
    <property type="component" value="Unassembled WGS sequence"/>
</dbReference>
<organism evidence="1 2">
    <name type="scientific">Penicillium desertorum</name>
    <dbReference type="NCBI Taxonomy" id="1303715"/>
    <lineage>
        <taxon>Eukaryota</taxon>
        <taxon>Fungi</taxon>
        <taxon>Dikarya</taxon>
        <taxon>Ascomycota</taxon>
        <taxon>Pezizomycotina</taxon>
        <taxon>Eurotiomycetes</taxon>
        <taxon>Eurotiomycetidae</taxon>
        <taxon>Eurotiales</taxon>
        <taxon>Aspergillaceae</taxon>
        <taxon>Penicillium</taxon>
    </lineage>
</organism>
<dbReference type="EMBL" id="JAPWDO010000001">
    <property type="protein sequence ID" value="KAJ5486561.1"/>
    <property type="molecule type" value="Genomic_DNA"/>
</dbReference>
<dbReference type="AlphaFoldDB" id="A0A9W9X9J8"/>
<evidence type="ECO:0000313" key="1">
    <source>
        <dbReference type="EMBL" id="KAJ5486561.1"/>
    </source>
</evidence>
<sequence>MVTFHNDPIHHRPSILVMSQTFHHDHVPLWTFHHDVIHYDTVHHDHLPLWTFHVGHASGPSTMVTFHQDTIHHDHVPLWIFHHDAIHL</sequence>
<protein>
    <submittedName>
        <fullName evidence="1">Uncharacterized protein</fullName>
    </submittedName>
</protein>
<reference evidence="1" key="2">
    <citation type="journal article" date="2023" name="IMA Fungus">
        <title>Comparative genomic study of the Penicillium genus elucidates a diverse pangenome and 15 lateral gene transfer events.</title>
        <authorList>
            <person name="Petersen C."/>
            <person name="Sorensen T."/>
            <person name="Nielsen M.R."/>
            <person name="Sondergaard T.E."/>
            <person name="Sorensen J.L."/>
            <person name="Fitzpatrick D.A."/>
            <person name="Frisvad J.C."/>
            <person name="Nielsen K.L."/>
        </authorList>
    </citation>
    <scope>NUCLEOTIDE SEQUENCE</scope>
    <source>
        <strain evidence="1">IBT 17660</strain>
    </source>
</reference>